<evidence type="ECO:0000313" key="6">
    <source>
        <dbReference type="EMBL" id="RDH41436.1"/>
    </source>
</evidence>
<dbReference type="Gene3D" id="3.30.420.10">
    <property type="entry name" value="Ribonuclease H-like superfamily/Ribonuclease H"/>
    <property type="match status" value="1"/>
</dbReference>
<dbReference type="InterPro" id="IPR001584">
    <property type="entry name" value="Integrase_cat-core"/>
</dbReference>
<dbReference type="AlphaFoldDB" id="A0A4P9VGA0"/>
<comment type="caution">
    <text evidence="6">The sequence shown here is derived from an EMBL/GenBank/DDBJ whole genome shotgun (WGS) entry which is preliminary data.</text>
</comment>
<name>A0A4P9VGA0_9GAMM</name>
<dbReference type="Pfam" id="PF13610">
    <property type="entry name" value="DDE_Tnp_IS240"/>
    <property type="match status" value="1"/>
</dbReference>
<evidence type="ECO:0000259" key="5">
    <source>
        <dbReference type="PROSITE" id="PS50994"/>
    </source>
</evidence>
<reference evidence="6 7" key="1">
    <citation type="submission" date="2017-04" db="EMBL/GenBank/DDBJ databases">
        <title>Draft genome sequence of Zooshikella ganghwensis VG4 isolated from Red Sea sediments.</title>
        <authorList>
            <person name="Rehman Z."/>
            <person name="Alam I."/>
            <person name="Kamau A."/>
            <person name="Bajic V."/>
            <person name="Leiknes T."/>
        </authorList>
    </citation>
    <scope>NUCLEOTIDE SEQUENCE [LARGE SCALE GENOMIC DNA]</scope>
    <source>
        <strain evidence="6 7">VG4</strain>
    </source>
</reference>
<dbReference type="SUPFAM" id="SSF53098">
    <property type="entry name" value="Ribonuclease H-like"/>
    <property type="match status" value="1"/>
</dbReference>
<dbReference type="GO" id="GO:0003677">
    <property type="term" value="F:DNA binding"/>
    <property type="evidence" value="ECO:0007669"/>
    <property type="project" value="UniProtKB-KW"/>
</dbReference>
<keyword evidence="2" id="KW-0815">Transposition</keyword>
<dbReference type="InterPro" id="IPR047930">
    <property type="entry name" value="Transpos_IS6"/>
</dbReference>
<dbReference type="PANTHER" id="PTHR35528:SF3">
    <property type="entry name" value="BLL1675 PROTEIN"/>
    <property type="match status" value="1"/>
</dbReference>
<keyword evidence="7" id="KW-1185">Reference proteome</keyword>
<dbReference type="InterPro" id="IPR036397">
    <property type="entry name" value="RNaseH_sf"/>
</dbReference>
<keyword evidence="4" id="KW-0233">DNA recombination</keyword>
<feature type="domain" description="Integrase catalytic" evidence="5">
    <location>
        <begin position="66"/>
        <end position="223"/>
    </location>
</feature>
<comment type="function">
    <text evidence="1">Involved in the transposition of the insertion sequence.</text>
</comment>
<accession>A0A4P9VGA0</accession>
<dbReference type="GO" id="GO:0032196">
    <property type="term" value="P:transposition"/>
    <property type="evidence" value="ECO:0007669"/>
    <property type="project" value="UniProtKB-KW"/>
</dbReference>
<evidence type="ECO:0000313" key="7">
    <source>
        <dbReference type="Proteomes" id="UP000257039"/>
    </source>
</evidence>
<dbReference type="EMBL" id="NDXW01000009">
    <property type="protein sequence ID" value="RDH41436.1"/>
    <property type="molecule type" value="Genomic_DNA"/>
</dbReference>
<dbReference type="InterPro" id="IPR032874">
    <property type="entry name" value="DDE_dom"/>
</dbReference>
<evidence type="ECO:0000256" key="2">
    <source>
        <dbReference type="ARBA" id="ARBA00022578"/>
    </source>
</evidence>
<evidence type="ECO:0000256" key="1">
    <source>
        <dbReference type="ARBA" id="ARBA00002286"/>
    </source>
</evidence>
<protein>
    <submittedName>
        <fullName evidence="6">IS6 family transposase</fullName>
    </submittedName>
</protein>
<dbReference type="Proteomes" id="UP000257039">
    <property type="component" value="Unassembled WGS sequence"/>
</dbReference>
<dbReference type="GO" id="GO:0015074">
    <property type="term" value="P:DNA integration"/>
    <property type="evidence" value="ECO:0007669"/>
    <property type="project" value="InterPro"/>
</dbReference>
<evidence type="ECO:0000256" key="4">
    <source>
        <dbReference type="ARBA" id="ARBA00023172"/>
    </source>
</evidence>
<dbReference type="RefSeq" id="WP_094789888.1">
    <property type="nucleotide sequence ID" value="NZ_NDXW01000009.1"/>
</dbReference>
<evidence type="ECO:0000256" key="3">
    <source>
        <dbReference type="ARBA" id="ARBA00023125"/>
    </source>
</evidence>
<dbReference type="InterPro" id="IPR012337">
    <property type="entry name" value="RNaseH-like_sf"/>
</dbReference>
<proteinExistence type="predicted"/>
<sequence length="228" mass="26444">MSPHERFKGCHFPSCVVLQAVYYYLRFALSYRDIEEIMLDRNVPVDHATIQRWVVTYSAKLEKSFRKKKPPVGKSWFMDETYIKVKGQWYYLYRAVDKAGQTIDFLLTKHRDTKAAKRFLSKAIRANGLPETITIDGSAANKAAAEAVCQERDVTIEIRRTKYLNNRVEQDHRGIKRITRSMLGFKSFRSAQSTLIGIELVYQLRKTSQANPETRDKTLFEQFCSLAG</sequence>
<dbReference type="PROSITE" id="PS50994">
    <property type="entry name" value="INTEGRASE"/>
    <property type="match status" value="1"/>
</dbReference>
<gene>
    <name evidence="6" type="ORF">B9G39_28680</name>
</gene>
<dbReference type="NCBIfam" id="NF033587">
    <property type="entry name" value="transpos_IS6"/>
    <property type="match status" value="1"/>
</dbReference>
<dbReference type="GO" id="GO:0006310">
    <property type="term" value="P:DNA recombination"/>
    <property type="evidence" value="ECO:0007669"/>
    <property type="project" value="UniProtKB-KW"/>
</dbReference>
<keyword evidence="3" id="KW-0238">DNA-binding</keyword>
<dbReference type="InterPro" id="IPR052183">
    <property type="entry name" value="IS_Transposase"/>
</dbReference>
<dbReference type="PANTHER" id="PTHR35528">
    <property type="entry name" value="BLL1675 PROTEIN"/>
    <property type="match status" value="1"/>
</dbReference>
<organism evidence="6 7">
    <name type="scientific">Zooshikella ganghwensis</name>
    <dbReference type="NCBI Taxonomy" id="202772"/>
    <lineage>
        <taxon>Bacteria</taxon>
        <taxon>Pseudomonadati</taxon>
        <taxon>Pseudomonadota</taxon>
        <taxon>Gammaproteobacteria</taxon>
        <taxon>Oceanospirillales</taxon>
        <taxon>Zooshikellaceae</taxon>
        <taxon>Zooshikella</taxon>
    </lineage>
</organism>